<gene>
    <name evidence="1" type="ORF">F7R13_05625</name>
</gene>
<reference evidence="1 2" key="1">
    <citation type="submission" date="2019-09" db="EMBL/GenBank/DDBJ databases">
        <title>Draft genome sequences of 48 bacterial type strains from the CCUG.</title>
        <authorList>
            <person name="Tunovic T."/>
            <person name="Pineiro-Iglesias B."/>
            <person name="Unosson C."/>
            <person name="Inganas E."/>
            <person name="Ohlen M."/>
            <person name="Cardew S."/>
            <person name="Jensie-Markopoulos S."/>
            <person name="Salva-Serra F."/>
            <person name="Jaen-Luchoro D."/>
            <person name="Karlsson R."/>
            <person name="Svensson-Stadler L."/>
            <person name="Chun J."/>
            <person name="Moore E."/>
        </authorList>
    </citation>
    <scope>NUCLEOTIDE SEQUENCE [LARGE SCALE GENOMIC DNA]</scope>
    <source>
        <strain evidence="1 2">CCUG 65687</strain>
    </source>
</reference>
<comment type="caution">
    <text evidence="1">The sequence shown here is derived from an EMBL/GenBank/DDBJ whole genome shotgun (WGS) entry which is preliminary data.</text>
</comment>
<accession>A0A6L3NLC7</accession>
<dbReference type="AlphaFoldDB" id="A0A6L3NLC7"/>
<protein>
    <submittedName>
        <fullName evidence="1">Uncharacterized protein</fullName>
    </submittedName>
</protein>
<proteinExistence type="predicted"/>
<name>A0A6L3NLC7_9BURK</name>
<dbReference type="RefSeq" id="WP_151003891.1">
    <property type="nucleotide sequence ID" value="NZ_CABVPO010000008.1"/>
</dbReference>
<dbReference type="Proteomes" id="UP000473571">
    <property type="component" value="Unassembled WGS sequence"/>
</dbReference>
<evidence type="ECO:0000313" key="2">
    <source>
        <dbReference type="Proteomes" id="UP000473571"/>
    </source>
</evidence>
<organism evidence="1 2">
    <name type="scientific">Burkholderia territorii</name>
    <dbReference type="NCBI Taxonomy" id="1503055"/>
    <lineage>
        <taxon>Bacteria</taxon>
        <taxon>Pseudomonadati</taxon>
        <taxon>Pseudomonadota</taxon>
        <taxon>Betaproteobacteria</taxon>
        <taxon>Burkholderiales</taxon>
        <taxon>Burkholderiaceae</taxon>
        <taxon>Burkholderia</taxon>
        <taxon>Burkholderia cepacia complex</taxon>
    </lineage>
</organism>
<sequence length="131" mass="13492">MRALDNLASDERGQLHRAKWNAVKVTSEGAEAAGAVWLAGTLAFIEVVSFGAALSKTDKSGEDYASLVASRFSATSACLQVSTRAATALAEDAARTLANLKAVTGYLSGVSSLIGAVLDVRSGNKEADNCL</sequence>
<dbReference type="EMBL" id="VZOL01000035">
    <property type="protein sequence ID" value="KAB0685164.1"/>
    <property type="molecule type" value="Genomic_DNA"/>
</dbReference>
<evidence type="ECO:0000313" key="1">
    <source>
        <dbReference type="EMBL" id="KAB0685164.1"/>
    </source>
</evidence>